<dbReference type="SMART" id="SM00382">
    <property type="entry name" value="AAA"/>
    <property type="match status" value="1"/>
</dbReference>
<dbReference type="Gene3D" id="3.40.50.300">
    <property type="entry name" value="P-loop containing nucleotide triphosphate hydrolases"/>
    <property type="match status" value="1"/>
</dbReference>
<proteinExistence type="inferred from homology"/>
<dbReference type="AlphaFoldDB" id="A0A1G9HCN7"/>
<dbReference type="InterPro" id="IPR003439">
    <property type="entry name" value="ABC_transporter-like_ATP-bd"/>
</dbReference>
<protein>
    <submittedName>
        <fullName evidence="6">Iron complex transport system ATP-binding protein</fullName>
    </submittedName>
</protein>
<dbReference type="PROSITE" id="PS50893">
    <property type="entry name" value="ABC_TRANSPORTER_2"/>
    <property type="match status" value="1"/>
</dbReference>
<evidence type="ECO:0000256" key="4">
    <source>
        <dbReference type="ARBA" id="ARBA00022840"/>
    </source>
</evidence>
<evidence type="ECO:0000256" key="1">
    <source>
        <dbReference type="ARBA" id="ARBA00005417"/>
    </source>
</evidence>
<keyword evidence="4 6" id="KW-0067">ATP-binding</keyword>
<dbReference type="EMBL" id="FNGH01000002">
    <property type="protein sequence ID" value="SDL10679.1"/>
    <property type="molecule type" value="Genomic_DNA"/>
</dbReference>
<dbReference type="GO" id="GO:0005524">
    <property type="term" value="F:ATP binding"/>
    <property type="evidence" value="ECO:0007669"/>
    <property type="project" value="UniProtKB-KW"/>
</dbReference>
<dbReference type="OrthoDB" id="6461291at2"/>
<name>A0A1G9HCN7_9GAMM</name>
<accession>A0A1G9HCN7</accession>
<comment type="similarity">
    <text evidence="1">Belongs to the ABC transporter superfamily.</text>
</comment>
<dbReference type="FunFam" id="3.40.50.300:FF:000134">
    <property type="entry name" value="Iron-enterobactin ABC transporter ATP-binding protein"/>
    <property type="match status" value="1"/>
</dbReference>
<keyword evidence="2" id="KW-0813">Transport</keyword>
<reference evidence="7" key="1">
    <citation type="submission" date="2016-10" db="EMBL/GenBank/DDBJ databases">
        <authorList>
            <person name="Varghese N."/>
            <person name="Submissions S."/>
        </authorList>
    </citation>
    <scope>NUCLEOTIDE SEQUENCE [LARGE SCALE GENOMIC DNA]</scope>
    <source>
        <strain evidence="7">AAP</strain>
    </source>
</reference>
<dbReference type="Proteomes" id="UP000199107">
    <property type="component" value="Unassembled WGS sequence"/>
</dbReference>
<dbReference type="GO" id="GO:0016887">
    <property type="term" value="F:ATP hydrolysis activity"/>
    <property type="evidence" value="ECO:0007669"/>
    <property type="project" value="InterPro"/>
</dbReference>
<evidence type="ECO:0000313" key="7">
    <source>
        <dbReference type="Proteomes" id="UP000199107"/>
    </source>
</evidence>
<evidence type="ECO:0000256" key="3">
    <source>
        <dbReference type="ARBA" id="ARBA00022741"/>
    </source>
</evidence>
<gene>
    <name evidence="6" type="ORF">SAMN05192555_102425</name>
</gene>
<evidence type="ECO:0000256" key="2">
    <source>
        <dbReference type="ARBA" id="ARBA00022448"/>
    </source>
</evidence>
<dbReference type="PANTHER" id="PTHR42794">
    <property type="entry name" value="HEMIN IMPORT ATP-BINDING PROTEIN HMUV"/>
    <property type="match status" value="1"/>
</dbReference>
<dbReference type="RefSeq" id="WP_089657255.1">
    <property type="nucleotide sequence ID" value="NZ_FNGH01000002.1"/>
</dbReference>
<dbReference type="STRING" id="48727.SAMN05192555_102425"/>
<dbReference type="Pfam" id="PF00005">
    <property type="entry name" value="ABC_tran"/>
    <property type="match status" value="1"/>
</dbReference>
<dbReference type="CDD" id="cd03214">
    <property type="entry name" value="ABC_Iron-Siderophores_B12_Hemin"/>
    <property type="match status" value="1"/>
</dbReference>
<dbReference type="InterPro" id="IPR003593">
    <property type="entry name" value="AAA+_ATPase"/>
</dbReference>
<evidence type="ECO:0000313" key="6">
    <source>
        <dbReference type="EMBL" id="SDL10679.1"/>
    </source>
</evidence>
<organism evidence="6 7">
    <name type="scientific">Franzmannia pantelleriensis</name>
    <dbReference type="NCBI Taxonomy" id="48727"/>
    <lineage>
        <taxon>Bacteria</taxon>
        <taxon>Pseudomonadati</taxon>
        <taxon>Pseudomonadota</taxon>
        <taxon>Gammaproteobacteria</taxon>
        <taxon>Oceanospirillales</taxon>
        <taxon>Halomonadaceae</taxon>
        <taxon>Franzmannia</taxon>
    </lineage>
</organism>
<dbReference type="InterPro" id="IPR027417">
    <property type="entry name" value="P-loop_NTPase"/>
</dbReference>
<feature type="domain" description="ABC transporter" evidence="5">
    <location>
        <begin position="3"/>
        <end position="234"/>
    </location>
</feature>
<evidence type="ECO:0000259" key="5">
    <source>
        <dbReference type="PROSITE" id="PS50893"/>
    </source>
</evidence>
<dbReference type="PANTHER" id="PTHR42794:SF2">
    <property type="entry name" value="ABC TRANSPORTER ATP-BINDING PROTEIN"/>
    <property type="match status" value="1"/>
</dbReference>
<sequence>MRLSADHIDWTVHGHRLLDGVSLAVEPGETFGLIGPNGSGKTTLLRVLAGLRKPKRGRVLIDDHPMYAMPQRDIARTIAFVEQQAETLDRIVVREAVALGRTPFLTALQPWSEHDDAIVSRALHDVGMAHLAERLWHTLSGGERQRVHIARALAQQPRILLLDEPTNHLDIRHQLSILQLVRQLPVTVVIALHDLNQAMGCDRIGVMDGGRLVDLGEPEQVLSAERLYRTFGVQVDFLVDPADRRPVMRFRNAL</sequence>
<keyword evidence="7" id="KW-1185">Reference proteome</keyword>
<dbReference type="SUPFAM" id="SSF52540">
    <property type="entry name" value="P-loop containing nucleoside triphosphate hydrolases"/>
    <property type="match status" value="1"/>
</dbReference>
<keyword evidence="3" id="KW-0547">Nucleotide-binding</keyword>